<dbReference type="Gene3D" id="3.20.20.100">
    <property type="entry name" value="NADP-dependent oxidoreductase domain"/>
    <property type="match status" value="1"/>
</dbReference>
<dbReference type="InterPro" id="IPR023210">
    <property type="entry name" value="NADP_OxRdtase_dom"/>
</dbReference>
<comment type="caution">
    <text evidence="3">The sequence shown here is derived from an EMBL/GenBank/DDBJ whole genome shotgun (WGS) entry which is preliminary data.</text>
</comment>
<dbReference type="Pfam" id="PF00248">
    <property type="entry name" value="Aldo_ket_red"/>
    <property type="match status" value="1"/>
</dbReference>
<reference evidence="3" key="2">
    <citation type="journal article" date="2021" name="PeerJ">
        <title>Extensive microbial diversity within the chicken gut microbiome revealed by metagenomics and culture.</title>
        <authorList>
            <person name="Gilroy R."/>
            <person name="Ravi A."/>
            <person name="Getino M."/>
            <person name="Pursley I."/>
            <person name="Horton D.L."/>
            <person name="Alikhan N.F."/>
            <person name="Baker D."/>
            <person name="Gharbi K."/>
            <person name="Hall N."/>
            <person name="Watson M."/>
            <person name="Adriaenssens E.M."/>
            <person name="Foster-Nyarko E."/>
            <person name="Jarju S."/>
            <person name="Secka A."/>
            <person name="Antonio M."/>
            <person name="Oren A."/>
            <person name="Chaudhuri R.R."/>
            <person name="La Ragione R."/>
            <person name="Hildebrand F."/>
            <person name="Pallen M.J."/>
        </authorList>
    </citation>
    <scope>NUCLEOTIDE SEQUENCE</scope>
    <source>
        <strain evidence="3">ChiSjej6B24-2974</strain>
    </source>
</reference>
<evidence type="ECO:0000313" key="3">
    <source>
        <dbReference type="EMBL" id="HIQ81596.1"/>
    </source>
</evidence>
<name>A0A9D0ZJW0_9FIRM</name>
<gene>
    <name evidence="3" type="ORF">IAA52_00660</name>
</gene>
<dbReference type="InterPro" id="IPR050523">
    <property type="entry name" value="AKR_Detox_Biosynth"/>
</dbReference>
<sequence>MQYGHIDHVSKPISHIVFGTATPKMFAAFRSVNGDAPDFEARLQEAFQLLDDMYAEGVNCFDCSDHYGEEPLGEWLEARGLHDKVVILTKGAHHNRWRKRVTDFDILHDAHNSLAKLKTNHLDIYMLHRDDPSVPVGPIVDVLNRLYDEGKIGAFGGSNWTVERTEEANNYALKHGLQPFTVASPNFGLADQLGDPWGGGCVTISGPENKPDREWYARNNIPVFAYSTMARGFFSGRLDSAHPEKAGEVLDEAGMKGYCYPQNFERLRRCEILAKEKGMSVAQIAMAWIFNQKDLDVYALTSPVTREMMRTNIAASEIKLTEDECKWLDLEIER</sequence>
<dbReference type="GO" id="GO:0005829">
    <property type="term" value="C:cytosol"/>
    <property type="evidence" value="ECO:0007669"/>
    <property type="project" value="TreeGrafter"/>
</dbReference>
<dbReference type="GO" id="GO:0016491">
    <property type="term" value="F:oxidoreductase activity"/>
    <property type="evidence" value="ECO:0007669"/>
    <property type="project" value="UniProtKB-KW"/>
</dbReference>
<dbReference type="AlphaFoldDB" id="A0A9D0ZJW0"/>
<protein>
    <submittedName>
        <fullName evidence="3">Aldo/keto reductase</fullName>
    </submittedName>
</protein>
<dbReference type="PANTHER" id="PTHR43364">
    <property type="entry name" value="NADH-SPECIFIC METHYLGLYOXAL REDUCTASE-RELATED"/>
    <property type="match status" value="1"/>
</dbReference>
<feature type="domain" description="NADP-dependent oxidoreductase" evidence="2">
    <location>
        <begin position="44"/>
        <end position="328"/>
    </location>
</feature>
<evidence type="ECO:0000256" key="1">
    <source>
        <dbReference type="ARBA" id="ARBA00023002"/>
    </source>
</evidence>
<dbReference type="PANTHER" id="PTHR43364:SF4">
    <property type="entry name" value="NAD(P)-LINKED OXIDOREDUCTASE SUPERFAMILY PROTEIN"/>
    <property type="match status" value="1"/>
</dbReference>
<evidence type="ECO:0000259" key="2">
    <source>
        <dbReference type="Pfam" id="PF00248"/>
    </source>
</evidence>
<organism evidence="3 4">
    <name type="scientific">Candidatus Pullichristensenella stercorigallinarum</name>
    <dbReference type="NCBI Taxonomy" id="2840909"/>
    <lineage>
        <taxon>Bacteria</taxon>
        <taxon>Bacillati</taxon>
        <taxon>Bacillota</taxon>
        <taxon>Clostridia</taxon>
        <taxon>Candidatus Pullichristensenella</taxon>
    </lineage>
</organism>
<dbReference type="SUPFAM" id="SSF51430">
    <property type="entry name" value="NAD(P)-linked oxidoreductase"/>
    <property type="match status" value="1"/>
</dbReference>
<dbReference type="CDD" id="cd19082">
    <property type="entry name" value="AKR_AKR10A1_2"/>
    <property type="match status" value="1"/>
</dbReference>
<dbReference type="EMBL" id="DVFZ01000009">
    <property type="protein sequence ID" value="HIQ81596.1"/>
    <property type="molecule type" value="Genomic_DNA"/>
</dbReference>
<keyword evidence="1" id="KW-0560">Oxidoreductase</keyword>
<dbReference type="Proteomes" id="UP000824260">
    <property type="component" value="Unassembled WGS sequence"/>
</dbReference>
<evidence type="ECO:0000313" key="4">
    <source>
        <dbReference type="Proteomes" id="UP000824260"/>
    </source>
</evidence>
<accession>A0A9D0ZJW0</accession>
<dbReference type="InterPro" id="IPR036812">
    <property type="entry name" value="NAD(P)_OxRdtase_dom_sf"/>
</dbReference>
<reference evidence="3" key="1">
    <citation type="submission" date="2020-10" db="EMBL/GenBank/DDBJ databases">
        <authorList>
            <person name="Gilroy R."/>
        </authorList>
    </citation>
    <scope>NUCLEOTIDE SEQUENCE</scope>
    <source>
        <strain evidence="3">ChiSjej6B24-2974</strain>
    </source>
</reference>
<proteinExistence type="predicted"/>